<sequence>MFLALRELRFARGRFTLMGAVISLIAVLVVLLSGLSSGLVNDGVSGLKSLSATAFAFDKGTIKDNAFSRSLVDGRQLQAWKDAPGIEHAEPMGVSIVNGTTSSGRQVDLTLFGVEPAGFLAPAIAEGHSLGAPDGIVVSSTLKAKGVTVGDVVALDRIGTKLTVAGFTRGQATFGHVDVAYLPIGTWRLLASNTAAAGAPTQAQVDAAGYPYSSVVALEAAPGRSPDYAALDAGAGTMTMTKAQAFNASPGYEAETLTLSMIQVFLYAICALVVGAFFTVWTIQRTQEIAVLRAMGASGGYLLRDGLAQGAILLLGFTAIGVAIGVGFGAMIPDAVPFALEAAPIALATALTVVLGLLGAAVAVLRITRVDPITALGGNR</sequence>
<keyword evidence="2" id="KW-0813">Transport</keyword>
<feature type="transmembrane region" description="Helical" evidence="7">
    <location>
        <begin position="264"/>
        <end position="283"/>
    </location>
</feature>
<dbReference type="KEGG" id="spue:AB5L97_18520"/>
<evidence type="ECO:0000313" key="9">
    <source>
        <dbReference type="EMBL" id="XDP45229.1"/>
    </source>
</evidence>
<keyword evidence="5 7" id="KW-1133">Transmembrane helix</keyword>
<feature type="domain" description="ABC3 transporter permease C-terminal" evidence="8">
    <location>
        <begin position="262"/>
        <end position="372"/>
    </location>
</feature>
<keyword evidence="6 7" id="KW-0472">Membrane</keyword>
<proteinExistence type="predicted"/>
<keyword evidence="4 7" id="KW-0812">Transmembrane</keyword>
<evidence type="ECO:0000256" key="4">
    <source>
        <dbReference type="ARBA" id="ARBA00022692"/>
    </source>
</evidence>
<dbReference type="RefSeq" id="WP_369045793.1">
    <property type="nucleotide sequence ID" value="NZ_CP163302.1"/>
</dbReference>
<dbReference type="InterPro" id="IPR051125">
    <property type="entry name" value="ABC-4/HrtB_transporter"/>
</dbReference>
<accession>A0AB39L2Q8</accession>
<organism evidence="9">
    <name type="scientific">Sinomonas puerhi</name>
    <dbReference type="NCBI Taxonomy" id="3238584"/>
    <lineage>
        <taxon>Bacteria</taxon>
        <taxon>Bacillati</taxon>
        <taxon>Actinomycetota</taxon>
        <taxon>Actinomycetes</taxon>
        <taxon>Micrococcales</taxon>
        <taxon>Micrococcaceae</taxon>
        <taxon>Sinomonas</taxon>
    </lineage>
</organism>
<dbReference type="InterPro" id="IPR003838">
    <property type="entry name" value="ABC3_permease_C"/>
</dbReference>
<evidence type="ECO:0000256" key="6">
    <source>
        <dbReference type="ARBA" id="ARBA00023136"/>
    </source>
</evidence>
<feature type="transmembrane region" description="Helical" evidence="7">
    <location>
        <begin position="311"/>
        <end position="332"/>
    </location>
</feature>
<protein>
    <submittedName>
        <fullName evidence="9">ABC transporter permease</fullName>
    </submittedName>
</protein>
<evidence type="ECO:0000256" key="7">
    <source>
        <dbReference type="SAM" id="Phobius"/>
    </source>
</evidence>
<reference evidence="9" key="1">
    <citation type="submission" date="2024-07" db="EMBL/GenBank/DDBJ databases">
        <authorList>
            <person name="fu j."/>
        </authorList>
    </citation>
    <scope>NUCLEOTIDE SEQUENCE</scope>
    <source>
        <strain evidence="9">P10A9</strain>
    </source>
</reference>
<dbReference type="GO" id="GO:0005886">
    <property type="term" value="C:plasma membrane"/>
    <property type="evidence" value="ECO:0007669"/>
    <property type="project" value="UniProtKB-SubCell"/>
</dbReference>
<evidence type="ECO:0000256" key="5">
    <source>
        <dbReference type="ARBA" id="ARBA00022989"/>
    </source>
</evidence>
<gene>
    <name evidence="9" type="ORF">AB5L97_18520</name>
</gene>
<evidence type="ECO:0000259" key="8">
    <source>
        <dbReference type="Pfam" id="PF02687"/>
    </source>
</evidence>
<evidence type="ECO:0000256" key="3">
    <source>
        <dbReference type="ARBA" id="ARBA00022475"/>
    </source>
</evidence>
<dbReference type="AlphaFoldDB" id="A0AB39L2Q8"/>
<dbReference type="PANTHER" id="PTHR43738:SF1">
    <property type="entry name" value="HEMIN TRANSPORT SYSTEM PERMEASE PROTEIN HRTB-RELATED"/>
    <property type="match status" value="1"/>
</dbReference>
<feature type="transmembrane region" description="Helical" evidence="7">
    <location>
        <begin position="344"/>
        <end position="365"/>
    </location>
</feature>
<keyword evidence="3" id="KW-1003">Cell membrane</keyword>
<evidence type="ECO:0000256" key="1">
    <source>
        <dbReference type="ARBA" id="ARBA00004651"/>
    </source>
</evidence>
<evidence type="ECO:0000256" key="2">
    <source>
        <dbReference type="ARBA" id="ARBA00022448"/>
    </source>
</evidence>
<dbReference type="EMBL" id="CP163302">
    <property type="protein sequence ID" value="XDP45229.1"/>
    <property type="molecule type" value="Genomic_DNA"/>
</dbReference>
<comment type="subcellular location">
    <subcellularLocation>
        <location evidence="1">Cell membrane</location>
        <topology evidence="1">Multi-pass membrane protein</topology>
    </subcellularLocation>
</comment>
<dbReference type="PANTHER" id="PTHR43738">
    <property type="entry name" value="ABC TRANSPORTER, MEMBRANE PROTEIN"/>
    <property type="match status" value="1"/>
</dbReference>
<name>A0AB39L2Q8_9MICC</name>
<dbReference type="Pfam" id="PF02687">
    <property type="entry name" value="FtsX"/>
    <property type="match status" value="1"/>
</dbReference>